<accession>A0A3M8DCF4</accession>
<name>A0A3M8DCF4_9BACL</name>
<dbReference type="Proteomes" id="UP000281915">
    <property type="component" value="Unassembled WGS sequence"/>
</dbReference>
<evidence type="ECO:0000313" key="3">
    <source>
        <dbReference type="EMBL" id="RNB85663.1"/>
    </source>
</evidence>
<gene>
    <name evidence="3" type="ORF">EDM58_03840</name>
</gene>
<dbReference type="EMBL" id="RHHT01000003">
    <property type="protein sequence ID" value="RNB85663.1"/>
    <property type="molecule type" value="Genomic_DNA"/>
</dbReference>
<dbReference type="AlphaFoldDB" id="A0A3M8DCF4"/>
<proteinExistence type="predicted"/>
<reference evidence="3 4" key="1">
    <citation type="submission" date="2018-10" db="EMBL/GenBank/DDBJ databases">
        <title>Phylogenomics of Brevibacillus.</title>
        <authorList>
            <person name="Dunlap C."/>
        </authorList>
    </citation>
    <scope>NUCLEOTIDE SEQUENCE [LARGE SCALE GENOMIC DNA]</scope>
    <source>
        <strain evidence="3 4">JCM 15085</strain>
    </source>
</reference>
<feature type="transmembrane region" description="Helical" evidence="1">
    <location>
        <begin position="45"/>
        <end position="63"/>
    </location>
</feature>
<protein>
    <submittedName>
        <fullName evidence="3">Anti-sigma-V factor rsiV</fullName>
    </submittedName>
</protein>
<dbReference type="Pfam" id="PF11738">
    <property type="entry name" value="DUF3298"/>
    <property type="match status" value="1"/>
</dbReference>
<evidence type="ECO:0000256" key="1">
    <source>
        <dbReference type="SAM" id="Phobius"/>
    </source>
</evidence>
<dbReference type="InterPro" id="IPR037126">
    <property type="entry name" value="PdaC/RsiV-like_sf"/>
</dbReference>
<keyword evidence="1" id="KW-1133">Transmembrane helix</keyword>
<feature type="domain" description="DUF3298" evidence="2">
    <location>
        <begin position="197"/>
        <end position="281"/>
    </location>
</feature>
<keyword evidence="1" id="KW-0472">Membrane</keyword>
<evidence type="ECO:0000313" key="4">
    <source>
        <dbReference type="Proteomes" id="UP000281915"/>
    </source>
</evidence>
<keyword evidence="1" id="KW-0812">Transmembrane</keyword>
<dbReference type="InterPro" id="IPR021729">
    <property type="entry name" value="DUF3298"/>
</dbReference>
<dbReference type="RefSeq" id="WP_122912164.1">
    <property type="nucleotide sequence ID" value="NZ_RHHT01000003.1"/>
</dbReference>
<organism evidence="3 4">
    <name type="scientific">Brevibacillus panacihumi</name>
    <dbReference type="NCBI Taxonomy" id="497735"/>
    <lineage>
        <taxon>Bacteria</taxon>
        <taxon>Bacillati</taxon>
        <taxon>Bacillota</taxon>
        <taxon>Bacilli</taxon>
        <taxon>Bacillales</taxon>
        <taxon>Paenibacillaceae</taxon>
        <taxon>Brevibacillus</taxon>
    </lineage>
</organism>
<dbReference type="Gene3D" id="3.90.640.20">
    <property type="entry name" value="Heat-shock cognate protein, ATPase"/>
    <property type="match status" value="1"/>
</dbReference>
<comment type="caution">
    <text evidence="3">The sequence shown here is derived from an EMBL/GenBank/DDBJ whole genome shotgun (WGS) entry which is preliminary data.</text>
</comment>
<evidence type="ECO:0000259" key="2">
    <source>
        <dbReference type="Pfam" id="PF11738"/>
    </source>
</evidence>
<dbReference type="Gene3D" id="3.30.565.40">
    <property type="entry name" value="Fervidobacterium nodosum Rt17-B1 like"/>
    <property type="match status" value="1"/>
</dbReference>
<sequence>MNNKIDQLRKEYQEVPIPAELDFVVDRAITQSLKMKRNRSPKSKGLAAIGAAAVIFVATINASPTVANALSSIPGVDRIIKVLTWKEYVIDELNYNADIKVPSIAHLENKALEAGLNEKYFKESKELYDKFQAEIKEIRKLGEGHLGLVAGYEVKTDNDDILSIERYVLEIAGSASTRIKIDTIDKKNQLLITLPMLFKDDQYIERISENIKEQMRAQMAADPQKVYWIPTGEEEQMTDAFTSIAKDQNFYINNAGKLVIVFNEYDVAPGYMGVVEFVIPTEVLSDDLVSHQYIK</sequence>